<sequence>MTLVEEGNKFPMRSFTVRGSRNGSRVHITWTDGKLTGDPPTIDLVLVEAELALFHPEDRQSWAGLAYAGAGLSEQPLSDASSAYRLINNVLDTVTGVEGDAPPESIDAQPQLRR</sequence>
<protein>
    <submittedName>
        <fullName evidence="1">Uncharacterized protein</fullName>
    </submittedName>
</protein>
<evidence type="ECO:0000313" key="2">
    <source>
        <dbReference type="Proteomes" id="UP000020825"/>
    </source>
</evidence>
<dbReference type="AlphaFoldDB" id="X8CM51"/>
<dbReference type="EMBL" id="JAOG01000001">
    <property type="protein sequence ID" value="EUA56906.1"/>
    <property type="molecule type" value="Genomic_DNA"/>
</dbReference>
<comment type="caution">
    <text evidence="1">The sequence shown here is derived from an EMBL/GenBank/DDBJ whole genome shotgun (WGS) entry which is preliminary data.</text>
</comment>
<organism evidence="1 2">
    <name type="scientific">Mycobacterium intracellulare 1956</name>
    <dbReference type="NCBI Taxonomy" id="1299331"/>
    <lineage>
        <taxon>Bacteria</taxon>
        <taxon>Bacillati</taxon>
        <taxon>Actinomycetota</taxon>
        <taxon>Actinomycetes</taxon>
        <taxon>Mycobacteriales</taxon>
        <taxon>Mycobacteriaceae</taxon>
        <taxon>Mycobacterium</taxon>
        <taxon>Mycobacterium avium complex (MAC)</taxon>
    </lineage>
</organism>
<dbReference type="PATRIC" id="fig|1299331.3.peg.22"/>
<name>X8CM51_MYCIT</name>
<proteinExistence type="predicted"/>
<accession>X8CM51</accession>
<reference evidence="1 2" key="1">
    <citation type="submission" date="2013-12" db="EMBL/GenBank/DDBJ databases">
        <authorList>
            <person name="Zelazny A."/>
            <person name="Olivier K."/>
            <person name="Holland S."/>
            <person name="Lenaerts A."/>
            <person name="Ordway D."/>
            <person name="DeGroote M.A."/>
            <person name="Parker T."/>
            <person name="Sizemore C."/>
            <person name="Tallon L.J."/>
            <person name="Sadzewicz L.K."/>
            <person name="Sengamalay N."/>
            <person name="Fraser C.M."/>
            <person name="Hine E."/>
            <person name="Shefchek K.A."/>
            <person name="Das S.P."/>
            <person name="Tettelin H."/>
        </authorList>
    </citation>
    <scope>NUCLEOTIDE SEQUENCE [LARGE SCALE GENOMIC DNA]</scope>
    <source>
        <strain evidence="1 2">1956</strain>
    </source>
</reference>
<dbReference type="Proteomes" id="UP000020825">
    <property type="component" value="Unassembled WGS sequence"/>
</dbReference>
<gene>
    <name evidence="1" type="ORF">I550_0022</name>
</gene>
<evidence type="ECO:0000313" key="1">
    <source>
        <dbReference type="EMBL" id="EUA56906.1"/>
    </source>
</evidence>